<dbReference type="Proteomes" id="UP000306402">
    <property type="component" value="Unassembled WGS sequence"/>
</dbReference>
<evidence type="ECO:0000313" key="2">
    <source>
        <dbReference type="EMBL" id="TLV04076.1"/>
    </source>
</evidence>
<dbReference type="EMBL" id="VCEJ01000002">
    <property type="protein sequence ID" value="TLV04076.1"/>
    <property type="molecule type" value="Genomic_DNA"/>
</dbReference>
<comment type="caution">
    <text evidence="2">The sequence shown here is derived from an EMBL/GenBank/DDBJ whole genome shotgun (WGS) entry which is preliminary data.</text>
</comment>
<organism evidence="2 3">
    <name type="scientific">Dyadobacter luticola</name>
    <dbReference type="NCBI Taxonomy" id="1979387"/>
    <lineage>
        <taxon>Bacteria</taxon>
        <taxon>Pseudomonadati</taxon>
        <taxon>Bacteroidota</taxon>
        <taxon>Cytophagia</taxon>
        <taxon>Cytophagales</taxon>
        <taxon>Spirosomataceae</taxon>
        <taxon>Dyadobacter</taxon>
    </lineage>
</organism>
<dbReference type="InterPro" id="IPR054243">
    <property type="entry name" value="DUF6970"/>
</dbReference>
<name>A0A5R9L693_9BACT</name>
<dbReference type="Pfam" id="PF22311">
    <property type="entry name" value="DUF6970"/>
    <property type="match status" value="1"/>
</dbReference>
<evidence type="ECO:0000259" key="1">
    <source>
        <dbReference type="Pfam" id="PF22311"/>
    </source>
</evidence>
<sequence length="87" mass="9916">MQDKIKEILAEGVWNPPAKIYRYTFKGETVYYIPQRCCDIPSVLLDENCAVICSPDGGFGGSGDGKCPEFFKERSNEKLIWEDDRHP</sequence>
<keyword evidence="3" id="KW-1185">Reference proteome</keyword>
<feature type="domain" description="DUF6970" evidence="1">
    <location>
        <begin position="7"/>
        <end position="83"/>
    </location>
</feature>
<protein>
    <recommendedName>
        <fullName evidence="1">DUF6970 domain-containing protein</fullName>
    </recommendedName>
</protein>
<gene>
    <name evidence="2" type="ORF">FEN17_06120</name>
</gene>
<reference evidence="2 3" key="1">
    <citation type="submission" date="2019-05" db="EMBL/GenBank/DDBJ databases">
        <authorList>
            <person name="Qu J.-H."/>
        </authorList>
    </citation>
    <scope>NUCLEOTIDE SEQUENCE [LARGE SCALE GENOMIC DNA]</scope>
    <source>
        <strain evidence="2 3">T17</strain>
    </source>
</reference>
<evidence type="ECO:0000313" key="3">
    <source>
        <dbReference type="Proteomes" id="UP000306402"/>
    </source>
</evidence>
<accession>A0A5R9L693</accession>
<dbReference type="AlphaFoldDB" id="A0A5R9L693"/>
<dbReference type="OrthoDB" id="676710at2"/>
<proteinExistence type="predicted"/>